<accession>A0A926XSM9</accession>
<dbReference type="PANTHER" id="PTHR30572">
    <property type="entry name" value="MEMBRANE COMPONENT OF TRANSPORTER-RELATED"/>
    <property type="match status" value="1"/>
</dbReference>
<dbReference type="EMBL" id="JACWZY010000001">
    <property type="protein sequence ID" value="MBD2699229.1"/>
    <property type="molecule type" value="Genomic_DNA"/>
</dbReference>
<keyword evidence="2" id="KW-1003">Cell membrane</keyword>
<evidence type="ECO:0000259" key="7">
    <source>
        <dbReference type="Pfam" id="PF02687"/>
    </source>
</evidence>
<dbReference type="AlphaFoldDB" id="A0A926XSM9"/>
<feature type="transmembrane region" description="Helical" evidence="6">
    <location>
        <begin position="21"/>
        <end position="41"/>
    </location>
</feature>
<dbReference type="InterPro" id="IPR025857">
    <property type="entry name" value="MacB_PCD"/>
</dbReference>
<feature type="transmembrane region" description="Helical" evidence="6">
    <location>
        <begin position="686"/>
        <end position="711"/>
    </location>
</feature>
<feature type="transmembrane region" description="Helical" evidence="6">
    <location>
        <begin position="303"/>
        <end position="325"/>
    </location>
</feature>
<evidence type="ECO:0000256" key="2">
    <source>
        <dbReference type="ARBA" id="ARBA00022475"/>
    </source>
</evidence>
<feature type="transmembrane region" description="Helical" evidence="6">
    <location>
        <begin position="773"/>
        <end position="793"/>
    </location>
</feature>
<name>A0A926XSM9_9BACT</name>
<gene>
    <name evidence="9" type="ORF">IC229_01185</name>
</gene>
<dbReference type="PANTHER" id="PTHR30572:SF18">
    <property type="entry name" value="ABC-TYPE MACROLIDE FAMILY EXPORT SYSTEM PERMEASE COMPONENT 2"/>
    <property type="match status" value="1"/>
</dbReference>
<feature type="domain" description="MacB-like periplasmic core" evidence="8">
    <location>
        <begin position="20"/>
        <end position="249"/>
    </location>
</feature>
<evidence type="ECO:0000256" key="1">
    <source>
        <dbReference type="ARBA" id="ARBA00004651"/>
    </source>
</evidence>
<dbReference type="GO" id="GO:0005886">
    <property type="term" value="C:plasma membrane"/>
    <property type="evidence" value="ECO:0007669"/>
    <property type="project" value="UniProtKB-SubCell"/>
</dbReference>
<evidence type="ECO:0000256" key="3">
    <source>
        <dbReference type="ARBA" id="ARBA00022692"/>
    </source>
</evidence>
<feature type="domain" description="ABC3 transporter permease C-terminal" evidence="7">
    <location>
        <begin position="690"/>
        <end position="799"/>
    </location>
</feature>
<dbReference type="InterPro" id="IPR050250">
    <property type="entry name" value="Macrolide_Exporter_MacB"/>
</dbReference>
<proteinExistence type="predicted"/>
<comment type="subcellular location">
    <subcellularLocation>
        <location evidence="1">Cell membrane</location>
        <topology evidence="1">Multi-pass membrane protein</topology>
    </subcellularLocation>
</comment>
<feature type="domain" description="ABC3 transporter permease C-terminal" evidence="7">
    <location>
        <begin position="305"/>
        <end position="422"/>
    </location>
</feature>
<keyword evidence="10" id="KW-1185">Reference proteome</keyword>
<reference evidence="9" key="1">
    <citation type="submission" date="2020-09" db="EMBL/GenBank/DDBJ databases">
        <authorList>
            <person name="Kim M.K."/>
        </authorList>
    </citation>
    <scope>NUCLEOTIDE SEQUENCE</scope>
    <source>
        <strain evidence="9">BT702</strain>
    </source>
</reference>
<evidence type="ECO:0000259" key="8">
    <source>
        <dbReference type="Pfam" id="PF12704"/>
    </source>
</evidence>
<comment type="caution">
    <text evidence="9">The sequence shown here is derived from an EMBL/GenBank/DDBJ whole genome shotgun (WGS) entry which is preliminary data.</text>
</comment>
<evidence type="ECO:0000313" key="10">
    <source>
        <dbReference type="Proteomes" id="UP000598820"/>
    </source>
</evidence>
<keyword evidence="4 6" id="KW-1133">Transmembrane helix</keyword>
<feature type="transmembrane region" description="Helical" evidence="6">
    <location>
        <begin position="739"/>
        <end position="758"/>
    </location>
</feature>
<feature type="domain" description="MacB-like periplasmic core" evidence="8">
    <location>
        <begin position="481"/>
        <end position="616"/>
    </location>
</feature>
<organism evidence="9 10">
    <name type="scientific">Spirosoma profusum</name>
    <dbReference type="NCBI Taxonomy" id="2771354"/>
    <lineage>
        <taxon>Bacteria</taxon>
        <taxon>Pseudomonadati</taxon>
        <taxon>Bacteroidota</taxon>
        <taxon>Cytophagia</taxon>
        <taxon>Cytophagales</taxon>
        <taxon>Cytophagaceae</taxon>
        <taxon>Spirosoma</taxon>
    </lineage>
</organism>
<dbReference type="Proteomes" id="UP000598820">
    <property type="component" value="Unassembled WGS sequence"/>
</dbReference>
<evidence type="ECO:0000256" key="5">
    <source>
        <dbReference type="ARBA" id="ARBA00023136"/>
    </source>
</evidence>
<dbReference type="RefSeq" id="WP_190885089.1">
    <property type="nucleotide sequence ID" value="NZ_JACWZY010000001.1"/>
</dbReference>
<feature type="transmembrane region" description="Helical" evidence="6">
    <location>
        <begin position="346"/>
        <end position="373"/>
    </location>
</feature>
<feature type="transmembrane region" description="Helical" evidence="6">
    <location>
        <begin position="438"/>
        <end position="461"/>
    </location>
</feature>
<dbReference type="Pfam" id="PF12704">
    <property type="entry name" value="MacB_PCD"/>
    <property type="match status" value="2"/>
</dbReference>
<keyword evidence="3 6" id="KW-0812">Transmembrane</keyword>
<feature type="transmembrane region" description="Helical" evidence="6">
    <location>
        <begin position="393"/>
        <end position="417"/>
    </location>
</feature>
<keyword evidence="5 6" id="KW-0472">Membrane</keyword>
<dbReference type="Pfam" id="PF02687">
    <property type="entry name" value="FtsX"/>
    <property type="match status" value="2"/>
</dbReference>
<dbReference type="GO" id="GO:0022857">
    <property type="term" value="F:transmembrane transporter activity"/>
    <property type="evidence" value="ECO:0007669"/>
    <property type="project" value="TreeGrafter"/>
</dbReference>
<evidence type="ECO:0000256" key="6">
    <source>
        <dbReference type="SAM" id="Phobius"/>
    </source>
</evidence>
<sequence length="810" mass="91288">MLLNYIKIAWRNLVRKRAFTLLNTLGLSVGVAAALLLFLVVRYELSFDTFHTHYDRIYRVARHDIYPNGNESFTPGSALPVAAALKTDILQFEKVVPVYGTLDPQVTVLGSDSKATNSNSKFIERNEGLLVEPDFFNLFDFHWILGRPDVLSRPNVVVLSKTYAEKYFNDYQQAIGKYIRINNQTTMQVVGVLEDAPKPTDFPTNLVISYASKRARPDLFGFGDFNNWGSTSSNDQIFVLMPEKFSVASANVLLDKFANKHYENRKSNDRKTHFLSPLADMHYDDRLSNFTSKTVPKQRIQNIAVVGILILLMACINFINIYSALATRRAKEVGVRKVLGSQKWQLVFQFLIETFLVVLASVSLGVMLAYWALPLIEQVFDIPTDPSLYFTPAIGLYLIGLLLVLTLLSGAYPSLILSSFSPLEVFRKSLSKGWMRGVSLRQGLIVFQFATALVLIISTVINLRQMNYVSRLNLGFEKEGVFTLNMDTEYRTRYNTFRNELLRLPEVKAVSFSSDHPSSENNWRSSFAFTNLSKEEDFEISMKYADGDYFTTYGMKFLAGGPYAVNDTINKLVVNETLLKKLNIKNPESVIGKKLRVGGSEPTSIVGVVKDFHTQSAKEAINPMLITIADKFYWDGGIKIQSKNLPQTVDRIKSVYEKTFPEVAFNGKFYDESINNYYKAERQMGLLYQVFAGLTIFIACLGLFGLAAFTAEARTKEIGVRKVLGASVVSIVSLLSKDFLKLVVVAILIASPIAWYLMQSWLQDFQYRIGIEWWVFALAGLLAIVIALLTVSFQSIKAALVNPVKSLRSE</sequence>
<evidence type="ECO:0000313" key="9">
    <source>
        <dbReference type="EMBL" id="MBD2699229.1"/>
    </source>
</evidence>
<protein>
    <submittedName>
        <fullName evidence="9">ABC transporter permease</fullName>
    </submittedName>
</protein>
<evidence type="ECO:0000256" key="4">
    <source>
        <dbReference type="ARBA" id="ARBA00022989"/>
    </source>
</evidence>
<dbReference type="InterPro" id="IPR003838">
    <property type="entry name" value="ABC3_permease_C"/>
</dbReference>